<protein>
    <submittedName>
        <fullName evidence="2">Uncharacterized protein</fullName>
    </submittedName>
</protein>
<feature type="compositionally biased region" description="Low complexity" evidence="1">
    <location>
        <begin position="133"/>
        <end position="144"/>
    </location>
</feature>
<organism evidence="2 3">
    <name type="scientific">Methylobacterium radiotolerans</name>
    <dbReference type="NCBI Taxonomy" id="31998"/>
    <lineage>
        <taxon>Bacteria</taxon>
        <taxon>Pseudomonadati</taxon>
        <taxon>Pseudomonadota</taxon>
        <taxon>Alphaproteobacteria</taxon>
        <taxon>Hyphomicrobiales</taxon>
        <taxon>Methylobacteriaceae</taxon>
        <taxon>Methylobacterium</taxon>
    </lineage>
</organism>
<evidence type="ECO:0000313" key="3">
    <source>
        <dbReference type="Proteomes" id="UP001549119"/>
    </source>
</evidence>
<evidence type="ECO:0000313" key="2">
    <source>
        <dbReference type="EMBL" id="MET3868614.1"/>
    </source>
</evidence>
<name>A0ABV2NQ11_9HYPH</name>
<comment type="caution">
    <text evidence="2">The sequence shown here is derived from an EMBL/GenBank/DDBJ whole genome shotgun (WGS) entry which is preliminary data.</text>
</comment>
<accession>A0ABV2NQ11</accession>
<keyword evidence="3" id="KW-1185">Reference proteome</keyword>
<reference evidence="2 3" key="1">
    <citation type="submission" date="2024-06" db="EMBL/GenBank/DDBJ databases">
        <title>Genomics of switchgrass bacterial isolates.</title>
        <authorList>
            <person name="Shade A."/>
        </authorList>
    </citation>
    <scope>NUCLEOTIDE SEQUENCE [LARGE SCALE GENOMIC DNA]</scope>
    <source>
        <strain evidence="2 3">PvP084</strain>
    </source>
</reference>
<gene>
    <name evidence="2" type="ORF">ABIC20_005923</name>
</gene>
<dbReference type="RefSeq" id="WP_209650346.1">
    <property type="nucleotide sequence ID" value="NZ_JBEPNV010000001.1"/>
</dbReference>
<evidence type="ECO:0000256" key="1">
    <source>
        <dbReference type="SAM" id="MobiDB-lite"/>
    </source>
</evidence>
<dbReference type="EMBL" id="JBEPNW010000002">
    <property type="protein sequence ID" value="MET3868614.1"/>
    <property type="molecule type" value="Genomic_DNA"/>
</dbReference>
<feature type="region of interest" description="Disordered" evidence="1">
    <location>
        <begin position="133"/>
        <end position="153"/>
    </location>
</feature>
<dbReference type="Proteomes" id="UP001549119">
    <property type="component" value="Unassembled WGS sequence"/>
</dbReference>
<proteinExistence type="predicted"/>
<sequence length="153" mass="16158">MTTTVHVEVPKDVGWTAEVTTVERETGGRVRAVWYSTVNPGESRSFYAHECASVFVAEGKVGADRDGHSSLVGIFAFALGEPVGLVGTDERGTVIARAEYSESSRNYLVRYRAADGRLTEGWWSEAAIAAASAPDANPDPAADAGTEAPAPQA</sequence>